<dbReference type="Proteomes" id="UP000594638">
    <property type="component" value="Unassembled WGS sequence"/>
</dbReference>
<protein>
    <submittedName>
        <fullName evidence="1">Uncharacterized protein</fullName>
    </submittedName>
</protein>
<proteinExistence type="predicted"/>
<evidence type="ECO:0000313" key="2">
    <source>
        <dbReference type="Proteomes" id="UP000594638"/>
    </source>
</evidence>
<dbReference type="AlphaFoldDB" id="A0A8S0V6V5"/>
<comment type="caution">
    <text evidence="1">The sequence shown here is derived from an EMBL/GenBank/DDBJ whole genome shotgun (WGS) entry which is preliminary data.</text>
</comment>
<name>A0A8S0V6V5_OLEEU</name>
<keyword evidence="2" id="KW-1185">Reference proteome</keyword>
<accession>A0A8S0V6V5</accession>
<sequence length="112" mass="12870">MAAIVVRKKGLRGEKGKYPEIISFCYHVNLAILAYFHYSVKLANKQGEPVLLYKAMLIFRVSENYSTHTNKKRAMNVPALCPTTKIHEYKNENIYLNNPKSPNIMRKGTIII</sequence>
<gene>
    <name evidence="1" type="ORF">OLEA9_A093662</name>
</gene>
<reference evidence="1 2" key="1">
    <citation type="submission" date="2019-12" db="EMBL/GenBank/DDBJ databases">
        <authorList>
            <person name="Alioto T."/>
            <person name="Alioto T."/>
            <person name="Gomez Garrido J."/>
        </authorList>
    </citation>
    <scope>NUCLEOTIDE SEQUENCE [LARGE SCALE GENOMIC DNA]</scope>
</reference>
<organism evidence="1 2">
    <name type="scientific">Olea europaea subsp. europaea</name>
    <dbReference type="NCBI Taxonomy" id="158383"/>
    <lineage>
        <taxon>Eukaryota</taxon>
        <taxon>Viridiplantae</taxon>
        <taxon>Streptophyta</taxon>
        <taxon>Embryophyta</taxon>
        <taxon>Tracheophyta</taxon>
        <taxon>Spermatophyta</taxon>
        <taxon>Magnoliopsida</taxon>
        <taxon>eudicotyledons</taxon>
        <taxon>Gunneridae</taxon>
        <taxon>Pentapetalae</taxon>
        <taxon>asterids</taxon>
        <taxon>lamiids</taxon>
        <taxon>Lamiales</taxon>
        <taxon>Oleaceae</taxon>
        <taxon>Oleeae</taxon>
        <taxon>Olea</taxon>
    </lineage>
</organism>
<dbReference type="Gramene" id="OE9A093662T1">
    <property type="protein sequence ID" value="OE9A093662C1"/>
    <property type="gene ID" value="OE9A093662"/>
</dbReference>
<evidence type="ECO:0000313" key="1">
    <source>
        <dbReference type="EMBL" id="CAA3025728.1"/>
    </source>
</evidence>
<dbReference type="EMBL" id="CACTIH010009141">
    <property type="protein sequence ID" value="CAA3025728.1"/>
    <property type="molecule type" value="Genomic_DNA"/>
</dbReference>